<dbReference type="Proteomes" id="UP001558652">
    <property type="component" value="Unassembled WGS sequence"/>
</dbReference>
<gene>
    <name evidence="1" type="ORF">AAG570_009893</name>
</gene>
<protein>
    <recommendedName>
        <fullName evidence="3">NADH dehydrogenase [ubiquinone] 1 beta subcomplex subunit 6</fullName>
    </recommendedName>
</protein>
<dbReference type="PANTHER" id="PTHR21106:SF2">
    <property type="entry name" value="NADH DEHYDROGENASE [UBIQUINONE] 1 BETA SUBCOMPLEX SUBUNIT 6"/>
    <property type="match status" value="1"/>
</dbReference>
<dbReference type="EMBL" id="JBFDAA010000004">
    <property type="protein sequence ID" value="KAL1138201.1"/>
    <property type="molecule type" value="Genomic_DNA"/>
</dbReference>
<dbReference type="InterPro" id="IPR019174">
    <property type="entry name" value="NADH_DH_b-subcmplx_su6"/>
</dbReference>
<evidence type="ECO:0000313" key="1">
    <source>
        <dbReference type="EMBL" id="KAL1138201.1"/>
    </source>
</evidence>
<comment type="caution">
    <text evidence="1">The sequence shown here is derived from an EMBL/GenBank/DDBJ whole genome shotgun (WGS) entry which is preliminary data.</text>
</comment>
<name>A0ABD0YQZ3_9HEMI</name>
<dbReference type="AlphaFoldDB" id="A0ABD0YQZ3"/>
<accession>A0ABD0YQZ3</accession>
<dbReference type="PANTHER" id="PTHR21106">
    <property type="entry name" value="NADH DEHYDROGENASE [UBIQUINONE] 1 BETA SUBCOMPLEX SUBUNIT 6"/>
    <property type="match status" value="1"/>
</dbReference>
<reference evidence="1 2" key="1">
    <citation type="submission" date="2024-07" db="EMBL/GenBank/DDBJ databases">
        <title>Chromosome-level genome assembly of the water stick insect Ranatra chinensis (Heteroptera: Nepidae).</title>
        <authorList>
            <person name="Liu X."/>
        </authorList>
    </citation>
    <scope>NUCLEOTIDE SEQUENCE [LARGE SCALE GENOMIC DNA]</scope>
    <source>
        <strain evidence="1">Cailab_2021Rc</strain>
        <tissue evidence="1">Muscle</tissue>
    </source>
</reference>
<keyword evidence="2" id="KW-1185">Reference proteome</keyword>
<dbReference type="Pfam" id="PF09782">
    <property type="entry name" value="NDUF_B6"/>
    <property type="match status" value="1"/>
</dbReference>
<evidence type="ECO:0000313" key="2">
    <source>
        <dbReference type="Proteomes" id="UP001558652"/>
    </source>
</evidence>
<sequence length="136" mass="15604">MTAEEREWRKQWIKDQHLSKSEPRVVPAMEKELYNPIRRLYMSPLNAMYKILAPIMGPEAALYTRVLTGKALMGLALLYSGAYYFKYNANDWTSKGGWRVVGNRPKCVPGDPEYPKKPDRFVGADYASRGFKNAPI</sequence>
<proteinExistence type="predicted"/>
<organism evidence="1 2">
    <name type="scientific">Ranatra chinensis</name>
    <dbReference type="NCBI Taxonomy" id="642074"/>
    <lineage>
        <taxon>Eukaryota</taxon>
        <taxon>Metazoa</taxon>
        <taxon>Ecdysozoa</taxon>
        <taxon>Arthropoda</taxon>
        <taxon>Hexapoda</taxon>
        <taxon>Insecta</taxon>
        <taxon>Pterygota</taxon>
        <taxon>Neoptera</taxon>
        <taxon>Paraneoptera</taxon>
        <taxon>Hemiptera</taxon>
        <taxon>Heteroptera</taxon>
        <taxon>Panheteroptera</taxon>
        <taxon>Nepomorpha</taxon>
        <taxon>Nepidae</taxon>
        <taxon>Ranatrinae</taxon>
        <taxon>Ranatra</taxon>
    </lineage>
</organism>
<evidence type="ECO:0008006" key="3">
    <source>
        <dbReference type="Google" id="ProtNLM"/>
    </source>
</evidence>